<protein>
    <recommendedName>
        <fullName evidence="3">Holliday junction endonuclease</fullName>
    </recommendedName>
</protein>
<dbReference type="InterPro" id="IPR012337">
    <property type="entry name" value="RNaseH-like_sf"/>
</dbReference>
<dbReference type="Gene3D" id="3.30.420.10">
    <property type="entry name" value="Ribonuclease H-like superfamily/Ribonuclease H"/>
    <property type="match status" value="1"/>
</dbReference>
<sequence length="155" mass="17476">MKKILAIDFSTASKKNEGTGYAFRKDGQVYVGSIKAYNPKNTAWERTFDIVNAIKDIIDEFDLKGYHLAIETPIMGRNRKHSNGYFIGAIDGLVNGYTFIDNSKWCSYHLISGKREQRKEESLELLKATGLVDSDCKDDNIADAYNILTYCESLG</sequence>
<dbReference type="InterPro" id="IPR009773">
    <property type="entry name" value="Lactococcus_phage_712_M3"/>
</dbReference>
<proteinExistence type="predicted"/>
<dbReference type="Pfam" id="PF07066">
    <property type="entry name" value="DUF3882"/>
    <property type="match status" value="1"/>
</dbReference>
<accession>A0A650ETT6</accession>
<reference evidence="1 2" key="1">
    <citation type="submission" date="2019-11" db="EMBL/GenBank/DDBJ databases">
        <title>Genome Sequences of 31 Lactococcus lactis Bacteriophages Isolated from Foods.</title>
        <authorList>
            <person name="Marcelli B."/>
            <person name="de Jong A."/>
            <person name="Kuipers O.P."/>
        </authorList>
    </citation>
    <scope>NUCLEOTIDE SEQUENCE [LARGE SCALE GENOMIC DNA]</scope>
</reference>
<evidence type="ECO:0008006" key="3">
    <source>
        <dbReference type="Google" id="ProtNLM"/>
    </source>
</evidence>
<dbReference type="Proteomes" id="UP000423885">
    <property type="component" value="Segment"/>
</dbReference>
<organism evidence="1 2">
    <name type="scientific">Lactococcus phage CHPC967</name>
    <dbReference type="NCBI Taxonomy" id="2675259"/>
    <lineage>
        <taxon>Viruses</taxon>
        <taxon>Duplodnaviria</taxon>
        <taxon>Heunggongvirae</taxon>
        <taxon>Uroviricota</taxon>
        <taxon>Caudoviricetes</taxon>
        <taxon>Ceduovirus</taxon>
        <taxon>Ceduovirus CHPC967</taxon>
    </lineage>
</organism>
<name>A0A650ETT6_9CAUD</name>
<keyword evidence="2" id="KW-1185">Reference proteome</keyword>
<dbReference type="SUPFAM" id="SSF53098">
    <property type="entry name" value="Ribonuclease H-like"/>
    <property type="match status" value="1"/>
</dbReference>
<dbReference type="GO" id="GO:0003676">
    <property type="term" value="F:nucleic acid binding"/>
    <property type="evidence" value="ECO:0007669"/>
    <property type="project" value="InterPro"/>
</dbReference>
<dbReference type="InterPro" id="IPR036397">
    <property type="entry name" value="RNaseH_sf"/>
</dbReference>
<evidence type="ECO:0000313" key="1">
    <source>
        <dbReference type="EMBL" id="QGT53459.1"/>
    </source>
</evidence>
<dbReference type="EMBL" id="MN689527">
    <property type="protein sequence ID" value="QGT53459.1"/>
    <property type="molecule type" value="Genomic_DNA"/>
</dbReference>
<evidence type="ECO:0000313" key="2">
    <source>
        <dbReference type="Proteomes" id="UP000423885"/>
    </source>
</evidence>
<gene>
    <name evidence="1" type="ORF">CHPC967_001124</name>
</gene>